<name>A0A8H7A5M0_9EURO</name>
<reference evidence="1" key="1">
    <citation type="submission" date="2020-02" db="EMBL/GenBank/DDBJ databases">
        <authorList>
            <person name="Palmer J.M."/>
        </authorList>
    </citation>
    <scope>NUCLEOTIDE SEQUENCE</scope>
    <source>
        <strain evidence="1">EPUS1.4</strain>
        <tissue evidence="1">Thallus</tissue>
    </source>
</reference>
<sequence length="281" mass="31162">MPANGSDISITDGMPALGSVNLTSQDYLDIPKTTEIWVLITGYNTKPAPIPQDLPTGYLSWSDAQNNQYNFFYAPGAGTNIIYYAEQNKQPFTVGEILTLGGMPVTSHFTGAVQVVTGRQDRPYCAGDGPATGDPAMANIPAGVGMYLPESSNFNACIPEDTGHGINLHYSAVMAYRDSGLPEGEYYYPFVDLRNNGWQKGEPYRYGIDLESVHNDVIHNFTGEDRDIPKFIHYLKHHFLFCFLPSTPSLFRHISPATNQPLPELNPTKNKTFWGIFPKKE</sequence>
<accession>A0A8H7A5M0</accession>
<gene>
    <name evidence="1" type="ORF">GJ744_005474</name>
</gene>
<proteinExistence type="predicted"/>
<keyword evidence="2" id="KW-1185">Reference proteome</keyword>
<comment type="caution">
    <text evidence="1">The sequence shown here is derived from an EMBL/GenBank/DDBJ whole genome shotgun (WGS) entry which is preliminary data.</text>
</comment>
<dbReference type="AlphaFoldDB" id="A0A8H7A5M0"/>
<evidence type="ECO:0000313" key="1">
    <source>
        <dbReference type="EMBL" id="KAF7502583.1"/>
    </source>
</evidence>
<protein>
    <submittedName>
        <fullName evidence="1">Uncharacterized protein</fullName>
    </submittedName>
</protein>
<organism evidence="1 2">
    <name type="scientific">Endocarpon pusillum</name>
    <dbReference type="NCBI Taxonomy" id="364733"/>
    <lineage>
        <taxon>Eukaryota</taxon>
        <taxon>Fungi</taxon>
        <taxon>Dikarya</taxon>
        <taxon>Ascomycota</taxon>
        <taxon>Pezizomycotina</taxon>
        <taxon>Eurotiomycetes</taxon>
        <taxon>Chaetothyriomycetidae</taxon>
        <taxon>Verrucariales</taxon>
        <taxon>Verrucariaceae</taxon>
        <taxon>Endocarpon</taxon>
    </lineage>
</organism>
<dbReference type="Proteomes" id="UP000606974">
    <property type="component" value="Unassembled WGS sequence"/>
</dbReference>
<dbReference type="EMBL" id="JAACFV010000237">
    <property type="protein sequence ID" value="KAF7502583.1"/>
    <property type="molecule type" value="Genomic_DNA"/>
</dbReference>
<evidence type="ECO:0000313" key="2">
    <source>
        <dbReference type="Proteomes" id="UP000606974"/>
    </source>
</evidence>
<dbReference type="OrthoDB" id="190201at2759"/>